<dbReference type="EMBL" id="BSXS01000002">
    <property type="protein sequence ID" value="GME70154.1"/>
    <property type="molecule type" value="Genomic_DNA"/>
</dbReference>
<evidence type="ECO:0000313" key="2">
    <source>
        <dbReference type="Proteomes" id="UP001165064"/>
    </source>
</evidence>
<name>A0ACB5SQT8_AMBMO</name>
<organism evidence="1 2">
    <name type="scientific">Ambrosiozyma monospora</name>
    <name type="common">Yeast</name>
    <name type="synonym">Endomycopsis monosporus</name>
    <dbReference type="NCBI Taxonomy" id="43982"/>
    <lineage>
        <taxon>Eukaryota</taxon>
        <taxon>Fungi</taxon>
        <taxon>Dikarya</taxon>
        <taxon>Ascomycota</taxon>
        <taxon>Saccharomycotina</taxon>
        <taxon>Pichiomycetes</taxon>
        <taxon>Pichiales</taxon>
        <taxon>Pichiaceae</taxon>
        <taxon>Ambrosiozyma</taxon>
    </lineage>
</organism>
<dbReference type="Proteomes" id="UP001165064">
    <property type="component" value="Unassembled WGS sequence"/>
</dbReference>
<gene>
    <name evidence="1" type="ORF">Amon02_000006100</name>
</gene>
<reference evidence="1" key="1">
    <citation type="submission" date="2023-04" db="EMBL/GenBank/DDBJ databases">
        <title>Ambrosiozyma monospora NBRC 10751.</title>
        <authorList>
            <person name="Ichikawa N."/>
            <person name="Sato H."/>
            <person name="Tonouchi N."/>
        </authorList>
    </citation>
    <scope>NUCLEOTIDE SEQUENCE</scope>
    <source>
        <strain evidence="1">NBRC 10751</strain>
    </source>
</reference>
<protein>
    <submittedName>
        <fullName evidence="1">Unnamed protein product</fullName>
    </submittedName>
</protein>
<keyword evidence="2" id="KW-1185">Reference proteome</keyword>
<sequence>MSQLANSQETSLHEKDLIKTASEEAYSDDDYEDGDESESDREELQKDDTAASQYIRKECFLSEDALSTASKPLNHGKFPLFSELVSSLFRASERRYIETHRRKETLTQFCARCYKDFITYYRETVGDDILIVAKLAVSSYDKLRLFSIQEKKLCSMVCKQLGFKKGSEKYIKIHQYKSKAFNTRDYFYKLANTLAVYVEDGKRQLEDPKSMDIEEVNAVLDKLAETNSPKEQQQIIFKTTERMSFEEIKYFFIIILKKDIIKFKLFMDAWHPEAYQFFISRNSLQEVLWSLCSPNIHLDNSQKDIKVMFPFIPQRSKRPVDDYERIAQKFNKEFLDGDVGSAPKKYNRGFILEQKFDGERTQVHIERKPNGKDFLFKYYSRKSYDFTPFYGSDSEIPSGCMSHFITDANIGKNVKKCILDGEMICYDPITKESLPFSTVRTAAANAISTLKDYGSIADDQPRPMFVAFDCLLLNDTKLLDAPLWKRKAYLKMTIREDVPNLFMKGKYEIKDSASDIEQAMENVFLKDWEGVMLKDPLSRYRIGDTCYSWLKIKPEYLVNYGEHLDLLVVGKIDQIKPAYICAVRVARKKPYEPDNPNESSYYENVELLTDEDCRFKTLAKIANGFNKELYEELNRKTQGKWRSFKQQPPDENLIKFGTNIPHFWIHPKDSVVLDVVARSVSKQQLNARFATDTTLYFAHTLGIRSDKDWRTVTTEQEYNVSSNEAKLRAGERQEVRKRKQRRRTKRETETHDLNRNLGFITSTEESISDSQQNINPDLFKDFEIHIESDCLFSGKLVPFHQLRRLVESYGATVNGRVEDLRPDVERQMIIVADIPVGDRVKLLSEYNIFRFQWCEDCIRENRIVPLTPFHLNFAFGSQPDSYLLEKALANVDSCFNSYTTESTKNTFPFDWPANKPLDPIVDDSDIELASDYEDIEEYALKQTLIFHNMKFMIVSNKEEDWEVELLEDKIKMMGGEISFGFSDDFDAILVVADENELWKPEFRKLKARIKQIKRGFGKKCPRFIKSKYVDGCIEAGDIVPMEAYDVWLLKN</sequence>
<accession>A0ACB5SQT8</accession>
<proteinExistence type="predicted"/>
<evidence type="ECO:0000313" key="1">
    <source>
        <dbReference type="EMBL" id="GME70154.1"/>
    </source>
</evidence>
<comment type="caution">
    <text evidence="1">The sequence shown here is derived from an EMBL/GenBank/DDBJ whole genome shotgun (WGS) entry which is preliminary data.</text>
</comment>